<comment type="caution">
    <text evidence="1">The sequence shown here is derived from an EMBL/GenBank/DDBJ whole genome shotgun (WGS) entry which is preliminary data.</text>
</comment>
<protein>
    <submittedName>
        <fullName evidence="1">Uncharacterized protein</fullName>
    </submittedName>
</protein>
<proteinExistence type="predicted"/>
<dbReference type="AlphaFoldDB" id="A0AAV3XX14"/>
<reference evidence="1 2" key="1">
    <citation type="journal article" date="2021" name="Elife">
        <title>Chloroplast acquisition without the gene transfer in kleptoplastic sea slugs, Plakobranchus ocellatus.</title>
        <authorList>
            <person name="Maeda T."/>
            <person name="Takahashi S."/>
            <person name="Yoshida T."/>
            <person name="Shimamura S."/>
            <person name="Takaki Y."/>
            <person name="Nagai Y."/>
            <person name="Toyoda A."/>
            <person name="Suzuki Y."/>
            <person name="Arimoto A."/>
            <person name="Ishii H."/>
            <person name="Satoh N."/>
            <person name="Nishiyama T."/>
            <person name="Hasebe M."/>
            <person name="Maruyama T."/>
            <person name="Minagawa J."/>
            <person name="Obokata J."/>
            <person name="Shigenobu S."/>
        </authorList>
    </citation>
    <scope>NUCLEOTIDE SEQUENCE [LARGE SCALE GENOMIC DNA]</scope>
</reference>
<gene>
    <name evidence="1" type="ORF">PoB_000103300</name>
</gene>
<organism evidence="1 2">
    <name type="scientific">Plakobranchus ocellatus</name>
    <dbReference type="NCBI Taxonomy" id="259542"/>
    <lineage>
        <taxon>Eukaryota</taxon>
        <taxon>Metazoa</taxon>
        <taxon>Spiralia</taxon>
        <taxon>Lophotrochozoa</taxon>
        <taxon>Mollusca</taxon>
        <taxon>Gastropoda</taxon>
        <taxon>Heterobranchia</taxon>
        <taxon>Euthyneura</taxon>
        <taxon>Panpulmonata</taxon>
        <taxon>Sacoglossa</taxon>
        <taxon>Placobranchoidea</taxon>
        <taxon>Plakobranchidae</taxon>
        <taxon>Plakobranchus</taxon>
    </lineage>
</organism>
<keyword evidence="2" id="KW-1185">Reference proteome</keyword>
<dbReference type="Proteomes" id="UP000735302">
    <property type="component" value="Unassembled WGS sequence"/>
</dbReference>
<dbReference type="EMBL" id="BLXT01000140">
    <property type="protein sequence ID" value="GFN74527.1"/>
    <property type="molecule type" value="Genomic_DNA"/>
</dbReference>
<name>A0AAV3XX14_9GAST</name>
<evidence type="ECO:0000313" key="1">
    <source>
        <dbReference type="EMBL" id="GFN74527.1"/>
    </source>
</evidence>
<accession>A0AAV3XX14</accession>
<evidence type="ECO:0000313" key="2">
    <source>
        <dbReference type="Proteomes" id="UP000735302"/>
    </source>
</evidence>
<sequence length="199" mass="21685">MSDKSTQRKEDYLDWMQEKFCASSRAFNSAVKAALRSHTRENAAEIFERAIDVLSQDFPDPTCGSSNSSSSSSHSASYSSECVSSIKATERRQGQHLHTLGCRSGPCRLALLDSSSISQTVAVTLPRCSSIDILEVAGGNRKVKFNNTRIPNRTSDLYTSLLARIFRGCGPHSGYIISPEICRDSSVAGFNPATRVLAQ</sequence>